<dbReference type="GeneID" id="62695705"/>
<name>B0NHW3_CLOS5</name>
<protein>
    <submittedName>
        <fullName evidence="1">Uncharacterized protein</fullName>
    </submittedName>
</protein>
<dbReference type="RefSeq" id="WP_004607808.1">
    <property type="nucleotide sequence ID" value="NZ_CP036170.1"/>
</dbReference>
<evidence type="ECO:0000313" key="1">
    <source>
        <dbReference type="EMBL" id="QBF74087.1"/>
    </source>
</evidence>
<dbReference type="Proteomes" id="UP000289664">
    <property type="component" value="Chromosome"/>
</dbReference>
<sequence>MQILQCYSTHEEELLKQILEAQKEAADPLDKVLQIFDAKVIVSLKFAKLGRELYVCALHYYDENLFDDTIPLYVKVKEALDECVEKKLYSFNEDTRTVAWELIDFSRGIVFDYYLRQESYDLGSVSAKRMKRYLGTFIEK</sequence>
<dbReference type="STRING" id="411468.CLOSCI_03079"/>
<organism evidence="1 2">
    <name type="scientific">Clostridium scindens (strain ATCC 35704 / DSM 5676 / VPI 13733 / 19)</name>
    <dbReference type="NCBI Taxonomy" id="411468"/>
    <lineage>
        <taxon>Bacteria</taxon>
        <taxon>Bacillati</taxon>
        <taxon>Bacillota</taxon>
        <taxon>Clostridia</taxon>
        <taxon>Lachnospirales</taxon>
        <taxon>Lachnospiraceae</taxon>
    </lineage>
</organism>
<reference evidence="1 2" key="1">
    <citation type="journal article" date="2019" name="Appl. Environ. Microbiol.">
        <title>Clostridium scindens ATCC 35704: integration of nutritional requirements, the complete genome sequence, and global transcriptional responses to bile acids.</title>
        <authorList>
            <person name="Devendran S."/>
            <person name="Shrestha R."/>
            <person name="Alves J.M.P."/>
            <person name="Wolf P.G."/>
            <person name="Ly L."/>
            <person name="Hernandez A.G."/>
            <person name="Mendez-Garcia C."/>
            <person name="Inboden A."/>
            <person name="Wiley J."/>
            <person name="Paul O."/>
            <person name="Allen A."/>
            <person name="Springer E."/>
            <person name="Wright C.L."/>
            <person name="Fields C.J."/>
            <person name="Daniel S.L."/>
            <person name="Ridlon J.M."/>
        </authorList>
    </citation>
    <scope>NUCLEOTIDE SEQUENCE [LARGE SCALE GENOMIC DNA]</scope>
    <source>
        <strain evidence="1 2">ATCC 35704</strain>
    </source>
</reference>
<dbReference type="KEGG" id="csci:HDCHBGLK_01483"/>
<accession>B0NHW3</accession>
<proteinExistence type="predicted"/>
<dbReference type="HOGENOM" id="CLU_1832579_0_0_9"/>
<evidence type="ECO:0000313" key="2">
    <source>
        <dbReference type="Proteomes" id="UP000289664"/>
    </source>
</evidence>
<dbReference type="EMBL" id="CP036170">
    <property type="protein sequence ID" value="QBF74087.1"/>
    <property type="molecule type" value="Genomic_DNA"/>
</dbReference>
<dbReference type="Gene3D" id="1.10.357.10">
    <property type="entry name" value="Tetracycline Repressor, domain 2"/>
    <property type="match status" value="1"/>
</dbReference>
<dbReference type="AlphaFoldDB" id="B0NHW3"/>
<gene>
    <name evidence="1" type="ORF">HDCHBGLK_01483</name>
</gene>
<keyword evidence="2" id="KW-1185">Reference proteome</keyword>